<accession>A0ABR4GU37</accession>
<evidence type="ECO:0000256" key="1">
    <source>
        <dbReference type="SAM" id="MobiDB-lite"/>
    </source>
</evidence>
<evidence type="ECO:0000313" key="2">
    <source>
        <dbReference type="EMBL" id="KAL2802381.1"/>
    </source>
</evidence>
<name>A0ABR4GU37_9EURO</name>
<dbReference type="Proteomes" id="UP001610334">
    <property type="component" value="Unassembled WGS sequence"/>
</dbReference>
<reference evidence="2 3" key="1">
    <citation type="submission" date="2024-07" db="EMBL/GenBank/DDBJ databases">
        <title>Section-level genome sequencing and comparative genomics of Aspergillus sections Usti and Cavernicolus.</title>
        <authorList>
            <consortium name="Lawrence Berkeley National Laboratory"/>
            <person name="Nybo J.L."/>
            <person name="Vesth T.C."/>
            <person name="Theobald S."/>
            <person name="Frisvad J.C."/>
            <person name="Larsen T.O."/>
            <person name="Kjaerboelling I."/>
            <person name="Rothschild-Mancinelli K."/>
            <person name="Lyhne E.K."/>
            <person name="Kogle M.E."/>
            <person name="Barry K."/>
            <person name="Clum A."/>
            <person name="Na H."/>
            <person name="Ledsgaard L."/>
            <person name="Lin J."/>
            <person name="Lipzen A."/>
            <person name="Kuo A."/>
            <person name="Riley R."/>
            <person name="Mondo S."/>
            <person name="Labutti K."/>
            <person name="Haridas S."/>
            <person name="Pangalinan J."/>
            <person name="Salamov A.A."/>
            <person name="Simmons B.A."/>
            <person name="Magnuson J.K."/>
            <person name="Chen J."/>
            <person name="Drula E."/>
            <person name="Henrissat B."/>
            <person name="Wiebenga A."/>
            <person name="Lubbers R.J."/>
            <person name="Gomes A.C."/>
            <person name="Makela M.R."/>
            <person name="Stajich J."/>
            <person name="Grigoriev I.V."/>
            <person name="Mortensen U.H."/>
            <person name="De Vries R.P."/>
            <person name="Baker S.E."/>
            <person name="Andersen M.R."/>
        </authorList>
    </citation>
    <scope>NUCLEOTIDE SEQUENCE [LARGE SCALE GENOMIC DNA]</scope>
    <source>
        <strain evidence="2 3">CBS 588.65</strain>
    </source>
</reference>
<proteinExistence type="predicted"/>
<evidence type="ECO:0000313" key="3">
    <source>
        <dbReference type="Proteomes" id="UP001610334"/>
    </source>
</evidence>
<gene>
    <name evidence="2" type="ORF">BJX63DRAFT_415226</name>
</gene>
<keyword evidence="3" id="KW-1185">Reference proteome</keyword>
<sequence>MEDHQCSACRPIPNVGAGQNATGIRQRDRILHDMNMHIVSIASSFKTSQLDGTNVLLLIPQKTKQQMRKVRRQIEPPVIVDGRTMIVAIPGTTLRIDSWD</sequence>
<organism evidence="2 3">
    <name type="scientific">Aspergillus granulosus</name>
    <dbReference type="NCBI Taxonomy" id="176169"/>
    <lineage>
        <taxon>Eukaryota</taxon>
        <taxon>Fungi</taxon>
        <taxon>Dikarya</taxon>
        <taxon>Ascomycota</taxon>
        <taxon>Pezizomycotina</taxon>
        <taxon>Eurotiomycetes</taxon>
        <taxon>Eurotiomycetidae</taxon>
        <taxon>Eurotiales</taxon>
        <taxon>Aspergillaceae</taxon>
        <taxon>Aspergillus</taxon>
        <taxon>Aspergillus subgen. Nidulantes</taxon>
    </lineage>
</organism>
<feature type="region of interest" description="Disordered" evidence="1">
    <location>
        <begin position="1"/>
        <end position="21"/>
    </location>
</feature>
<dbReference type="EMBL" id="JBFXLT010000187">
    <property type="protein sequence ID" value="KAL2802381.1"/>
    <property type="molecule type" value="Genomic_DNA"/>
</dbReference>
<protein>
    <submittedName>
        <fullName evidence="2">Uncharacterized protein</fullName>
    </submittedName>
</protein>
<comment type="caution">
    <text evidence="2">The sequence shown here is derived from an EMBL/GenBank/DDBJ whole genome shotgun (WGS) entry which is preliminary data.</text>
</comment>